<comment type="similarity">
    <text evidence="8">Belongs to the MGMT family.</text>
</comment>
<proteinExistence type="inferred from homology"/>
<dbReference type="PANTHER" id="PTHR10815:SF5">
    <property type="entry name" value="METHYLATED-DNA--PROTEIN-CYSTEINE METHYLTRANSFERASE"/>
    <property type="match status" value="1"/>
</dbReference>
<dbReference type="Gene3D" id="1.10.10.10">
    <property type="entry name" value="Winged helix-like DNA-binding domain superfamily/Winged helix DNA-binding domain"/>
    <property type="match status" value="1"/>
</dbReference>
<dbReference type="InterPro" id="IPR014048">
    <property type="entry name" value="MethylDNA_cys_MeTrfase_DNA-bd"/>
</dbReference>
<evidence type="ECO:0000313" key="12">
    <source>
        <dbReference type="Proteomes" id="UP001596495"/>
    </source>
</evidence>
<dbReference type="SUPFAM" id="SSF53155">
    <property type="entry name" value="Methylated DNA-protein cysteine methyltransferase domain"/>
    <property type="match status" value="1"/>
</dbReference>
<dbReference type="Pfam" id="PF02870">
    <property type="entry name" value="Methyltransf_1N"/>
    <property type="match status" value="1"/>
</dbReference>
<dbReference type="CDD" id="cd06445">
    <property type="entry name" value="ATase"/>
    <property type="match status" value="1"/>
</dbReference>
<feature type="active site" description="Nucleophile; methyl group acceptor" evidence="8">
    <location>
        <position position="137"/>
    </location>
</feature>
<dbReference type="Proteomes" id="UP001596495">
    <property type="component" value="Unassembled WGS sequence"/>
</dbReference>
<evidence type="ECO:0000256" key="8">
    <source>
        <dbReference type="HAMAP-Rule" id="MF_00772"/>
    </source>
</evidence>
<evidence type="ECO:0000256" key="2">
    <source>
        <dbReference type="ARBA" id="ARBA00022490"/>
    </source>
</evidence>
<dbReference type="InterPro" id="IPR023546">
    <property type="entry name" value="MGMT"/>
</dbReference>
<dbReference type="NCBIfam" id="TIGR00589">
    <property type="entry name" value="ogt"/>
    <property type="match status" value="1"/>
</dbReference>
<keyword evidence="3 8" id="KW-0489">Methyltransferase</keyword>
<evidence type="ECO:0000313" key="11">
    <source>
        <dbReference type="EMBL" id="MFC7436121.1"/>
    </source>
</evidence>
<gene>
    <name evidence="11" type="ORF">ACFQNJ_16545</name>
</gene>
<keyword evidence="5 8" id="KW-0227">DNA damage</keyword>
<dbReference type="HAMAP" id="MF_00772">
    <property type="entry name" value="OGT"/>
    <property type="match status" value="1"/>
</dbReference>
<sequence>MTLPEPITYTRWTSPLGPMRLAASPQGLLGAWFDGDRHGPATWLTAHWQYEEGHPLLDEAAVQLQAYFDQSLRTFDLPLDLRLGTGFQQRAWQALLDIGYGATITYGILAARLDNPAAARAAGAAIGRNPLSIIVPCHRVLGANGALTGYAGGLERKIALLRLEGALI</sequence>
<dbReference type="SUPFAM" id="SSF46767">
    <property type="entry name" value="Methylated DNA-protein cysteine methyltransferase, C-terminal domain"/>
    <property type="match status" value="1"/>
</dbReference>
<dbReference type="EMBL" id="JBHTBX010000014">
    <property type="protein sequence ID" value="MFC7436121.1"/>
    <property type="molecule type" value="Genomic_DNA"/>
</dbReference>
<comment type="catalytic activity">
    <reaction evidence="7 8">
        <text>a 6-O-methyl-2'-deoxyguanosine in DNA + L-cysteinyl-[protein] = S-methyl-L-cysteinyl-[protein] + a 2'-deoxyguanosine in DNA</text>
        <dbReference type="Rhea" id="RHEA:24000"/>
        <dbReference type="Rhea" id="RHEA-COMP:10131"/>
        <dbReference type="Rhea" id="RHEA-COMP:10132"/>
        <dbReference type="Rhea" id="RHEA-COMP:11367"/>
        <dbReference type="Rhea" id="RHEA-COMP:11368"/>
        <dbReference type="ChEBI" id="CHEBI:29950"/>
        <dbReference type="ChEBI" id="CHEBI:82612"/>
        <dbReference type="ChEBI" id="CHEBI:85445"/>
        <dbReference type="ChEBI" id="CHEBI:85448"/>
        <dbReference type="EC" id="2.1.1.63"/>
    </reaction>
</comment>
<organism evidence="11 12">
    <name type="scientific">Hydrogenophaga bisanensis</name>
    <dbReference type="NCBI Taxonomy" id="439611"/>
    <lineage>
        <taxon>Bacteria</taxon>
        <taxon>Pseudomonadati</taxon>
        <taxon>Pseudomonadota</taxon>
        <taxon>Betaproteobacteria</taxon>
        <taxon>Burkholderiales</taxon>
        <taxon>Comamonadaceae</taxon>
        <taxon>Hydrogenophaga</taxon>
    </lineage>
</organism>
<dbReference type="RefSeq" id="WP_382259536.1">
    <property type="nucleotide sequence ID" value="NZ_JBHTBX010000014.1"/>
</dbReference>
<comment type="subcellular location">
    <subcellularLocation>
        <location evidence="8">Cytoplasm</location>
    </subcellularLocation>
</comment>
<evidence type="ECO:0000256" key="7">
    <source>
        <dbReference type="ARBA" id="ARBA00049348"/>
    </source>
</evidence>
<evidence type="ECO:0000256" key="6">
    <source>
        <dbReference type="ARBA" id="ARBA00023204"/>
    </source>
</evidence>
<evidence type="ECO:0000259" key="9">
    <source>
        <dbReference type="Pfam" id="PF01035"/>
    </source>
</evidence>
<dbReference type="InterPro" id="IPR036631">
    <property type="entry name" value="MGMT_N_sf"/>
</dbReference>
<dbReference type="InterPro" id="IPR036217">
    <property type="entry name" value="MethylDNA_cys_MeTrfase_DNAb"/>
</dbReference>
<dbReference type="EC" id="2.1.1.63" evidence="8"/>
<reference evidence="12" key="1">
    <citation type="journal article" date="2019" name="Int. J. Syst. Evol. Microbiol.">
        <title>The Global Catalogue of Microorganisms (GCM) 10K type strain sequencing project: providing services to taxonomists for standard genome sequencing and annotation.</title>
        <authorList>
            <consortium name="The Broad Institute Genomics Platform"/>
            <consortium name="The Broad Institute Genome Sequencing Center for Infectious Disease"/>
            <person name="Wu L."/>
            <person name="Ma J."/>
        </authorList>
    </citation>
    <scope>NUCLEOTIDE SEQUENCE [LARGE SCALE GENOMIC DNA]</scope>
    <source>
        <strain evidence="12">CCUG 54518</strain>
    </source>
</reference>
<keyword evidence="6 8" id="KW-0234">DNA repair</keyword>
<keyword evidence="12" id="KW-1185">Reference proteome</keyword>
<dbReference type="InterPro" id="IPR008332">
    <property type="entry name" value="MethylG_MeTrfase_N"/>
</dbReference>
<protein>
    <recommendedName>
        <fullName evidence="8">Methylated-DNA--protein-cysteine methyltransferase</fullName>
        <ecNumber evidence="8">2.1.1.63</ecNumber>
    </recommendedName>
    <alternativeName>
        <fullName evidence="8">6-O-methylguanine-DNA methyltransferase</fullName>
        <shortName evidence="8">MGMT</shortName>
    </alternativeName>
    <alternativeName>
        <fullName evidence="8">O-6-methylguanine-DNA-alkyltransferase</fullName>
    </alternativeName>
</protein>
<keyword evidence="4 8" id="KW-0808">Transferase</keyword>
<evidence type="ECO:0000256" key="3">
    <source>
        <dbReference type="ARBA" id="ARBA00022603"/>
    </source>
</evidence>
<dbReference type="InterPro" id="IPR036388">
    <property type="entry name" value="WH-like_DNA-bd_sf"/>
</dbReference>
<evidence type="ECO:0000256" key="1">
    <source>
        <dbReference type="ARBA" id="ARBA00001286"/>
    </source>
</evidence>
<comment type="catalytic activity">
    <reaction evidence="1 8">
        <text>a 4-O-methyl-thymidine in DNA + L-cysteinyl-[protein] = a thymidine in DNA + S-methyl-L-cysteinyl-[protein]</text>
        <dbReference type="Rhea" id="RHEA:53428"/>
        <dbReference type="Rhea" id="RHEA-COMP:10131"/>
        <dbReference type="Rhea" id="RHEA-COMP:10132"/>
        <dbReference type="Rhea" id="RHEA-COMP:13555"/>
        <dbReference type="Rhea" id="RHEA-COMP:13556"/>
        <dbReference type="ChEBI" id="CHEBI:29950"/>
        <dbReference type="ChEBI" id="CHEBI:82612"/>
        <dbReference type="ChEBI" id="CHEBI:137386"/>
        <dbReference type="ChEBI" id="CHEBI:137387"/>
        <dbReference type="EC" id="2.1.1.63"/>
    </reaction>
</comment>
<dbReference type="GO" id="GO:0032259">
    <property type="term" value="P:methylation"/>
    <property type="evidence" value="ECO:0007669"/>
    <property type="project" value="UniProtKB-KW"/>
</dbReference>
<accession>A0ABW2RDF5</accession>
<feature type="domain" description="Methylated-DNA-[protein]-cysteine S-methyltransferase DNA binding" evidence="9">
    <location>
        <begin position="87"/>
        <end position="166"/>
    </location>
</feature>
<dbReference type="GO" id="GO:0003908">
    <property type="term" value="F:methylated-DNA-[protein]-cysteine S-methyltransferase activity"/>
    <property type="evidence" value="ECO:0007669"/>
    <property type="project" value="UniProtKB-EC"/>
</dbReference>
<dbReference type="PANTHER" id="PTHR10815">
    <property type="entry name" value="METHYLATED-DNA--PROTEIN-CYSTEINE METHYLTRANSFERASE"/>
    <property type="match status" value="1"/>
</dbReference>
<name>A0ABW2RDF5_9BURK</name>
<dbReference type="PROSITE" id="PS00374">
    <property type="entry name" value="MGMT"/>
    <property type="match status" value="1"/>
</dbReference>
<evidence type="ECO:0000256" key="5">
    <source>
        <dbReference type="ARBA" id="ARBA00022763"/>
    </source>
</evidence>
<comment type="miscellaneous">
    <text evidence="8">This enzyme catalyzes only one turnover and therefore is not strictly catalytic. According to one definition, an enzyme is a biocatalyst that acts repeatedly and over many reaction cycles.</text>
</comment>
<evidence type="ECO:0000259" key="10">
    <source>
        <dbReference type="Pfam" id="PF02870"/>
    </source>
</evidence>
<evidence type="ECO:0000256" key="4">
    <source>
        <dbReference type="ARBA" id="ARBA00022679"/>
    </source>
</evidence>
<dbReference type="Pfam" id="PF01035">
    <property type="entry name" value="DNA_binding_1"/>
    <property type="match status" value="1"/>
</dbReference>
<dbReference type="Gene3D" id="3.30.160.70">
    <property type="entry name" value="Methylated DNA-protein cysteine methyltransferase domain"/>
    <property type="match status" value="1"/>
</dbReference>
<keyword evidence="2 8" id="KW-0963">Cytoplasm</keyword>
<dbReference type="InterPro" id="IPR001497">
    <property type="entry name" value="MethylDNA_cys_MeTrfase_AS"/>
</dbReference>
<comment type="caution">
    <text evidence="11">The sequence shown here is derived from an EMBL/GenBank/DDBJ whole genome shotgun (WGS) entry which is preliminary data.</text>
</comment>
<feature type="domain" description="Methylguanine DNA methyltransferase ribonuclease-like" evidence="10">
    <location>
        <begin position="8"/>
        <end position="81"/>
    </location>
</feature>
<comment type="function">
    <text evidence="8">Involved in the cellular defense against the biological effects of O6-methylguanine (O6-MeG) and O4-methylthymine (O4-MeT) in DNA. Repairs the methylated nucleobase in DNA by stoichiometrically transferring the methyl group to a cysteine residue in the enzyme. This is a suicide reaction: the enzyme is irreversibly inactivated.</text>
</comment>